<gene>
    <name evidence="4" type="ORF">SAMN04488027_102273</name>
</gene>
<dbReference type="PANTHER" id="PTHR47814">
    <property type="entry name" value="PEPTIDYL-TRNA HYDROLASE ARFB"/>
    <property type="match status" value="1"/>
</dbReference>
<name>A0A1G7UVH2_9FLAO</name>
<protein>
    <submittedName>
        <fullName evidence="4">Ribosome-associated protein</fullName>
    </submittedName>
</protein>
<organism evidence="4 5">
    <name type="scientific">Psychroflexus sediminis</name>
    <dbReference type="NCBI Taxonomy" id="470826"/>
    <lineage>
        <taxon>Bacteria</taxon>
        <taxon>Pseudomonadati</taxon>
        <taxon>Bacteroidota</taxon>
        <taxon>Flavobacteriia</taxon>
        <taxon>Flavobacteriales</taxon>
        <taxon>Flavobacteriaceae</taxon>
        <taxon>Psychroflexus</taxon>
    </lineage>
</organism>
<evidence type="ECO:0000256" key="1">
    <source>
        <dbReference type="ARBA" id="ARBA00010835"/>
    </source>
</evidence>
<dbReference type="GO" id="GO:0043022">
    <property type="term" value="F:ribosome binding"/>
    <property type="evidence" value="ECO:0007669"/>
    <property type="project" value="TreeGrafter"/>
</dbReference>
<evidence type="ECO:0000313" key="4">
    <source>
        <dbReference type="EMBL" id="SDG50730.1"/>
    </source>
</evidence>
<dbReference type="AlphaFoldDB" id="A0A1G7UVH2"/>
<keyword evidence="5" id="KW-1185">Reference proteome</keyword>
<evidence type="ECO:0000259" key="3">
    <source>
        <dbReference type="Pfam" id="PF00472"/>
    </source>
</evidence>
<dbReference type="Gene3D" id="3.30.160.20">
    <property type="match status" value="1"/>
</dbReference>
<evidence type="ECO:0000313" key="5">
    <source>
        <dbReference type="Proteomes" id="UP000199296"/>
    </source>
</evidence>
<feature type="region of interest" description="Disordered" evidence="2">
    <location>
        <begin position="97"/>
        <end position="134"/>
    </location>
</feature>
<dbReference type="InterPro" id="IPR045853">
    <property type="entry name" value="Pep_chain_release_fac_I_sf"/>
</dbReference>
<feature type="domain" description="Prokaryotic-type class I peptide chain release factors" evidence="3">
    <location>
        <begin position="9"/>
        <end position="129"/>
    </location>
</feature>
<accession>A0A1G7UVH2</accession>
<comment type="similarity">
    <text evidence="1">Belongs to the prokaryotic/mitochondrial release factor family.</text>
</comment>
<dbReference type="EMBL" id="FNCW01000002">
    <property type="protein sequence ID" value="SDG50730.1"/>
    <property type="molecule type" value="Genomic_DNA"/>
</dbReference>
<dbReference type="OrthoDB" id="9815709at2"/>
<dbReference type="RefSeq" id="WP_093365396.1">
    <property type="nucleotide sequence ID" value="NZ_FNCW01000002.1"/>
</dbReference>
<dbReference type="GO" id="GO:0004045">
    <property type="term" value="F:peptidyl-tRNA hydrolase activity"/>
    <property type="evidence" value="ECO:0007669"/>
    <property type="project" value="TreeGrafter"/>
</dbReference>
<dbReference type="SUPFAM" id="SSF75620">
    <property type="entry name" value="Release factor"/>
    <property type="match status" value="1"/>
</dbReference>
<reference evidence="4 5" key="1">
    <citation type="submission" date="2016-10" db="EMBL/GenBank/DDBJ databases">
        <authorList>
            <person name="de Groot N.N."/>
        </authorList>
    </citation>
    <scope>NUCLEOTIDE SEQUENCE [LARGE SCALE GENOMIC DNA]</scope>
    <source>
        <strain evidence="4 5">DSM 19803</strain>
    </source>
</reference>
<dbReference type="InterPro" id="IPR000352">
    <property type="entry name" value="Pep_chain_release_fac_I"/>
</dbReference>
<sequence>MFDTKQLHSELEFQFALSGGPGGQHVNKTETKVIITWYPLSSAVFSETQKNRIQEKLASRINAEGQLKLSLAKTRSQLQNKKLAVAKLEDLLAKALHKPKKRIKTRPSRASKLKRLQKKKQHSDKKQLRKKPKL</sequence>
<dbReference type="GO" id="GO:0072344">
    <property type="term" value="P:rescue of stalled ribosome"/>
    <property type="evidence" value="ECO:0007669"/>
    <property type="project" value="TreeGrafter"/>
</dbReference>
<dbReference type="Proteomes" id="UP000199296">
    <property type="component" value="Unassembled WGS sequence"/>
</dbReference>
<dbReference type="NCBIfam" id="NF006718">
    <property type="entry name" value="PRK09256.1"/>
    <property type="match status" value="1"/>
</dbReference>
<evidence type="ECO:0000256" key="2">
    <source>
        <dbReference type="SAM" id="MobiDB-lite"/>
    </source>
</evidence>
<dbReference type="PANTHER" id="PTHR47814:SF1">
    <property type="entry name" value="PEPTIDYL-TRNA HYDROLASE ARFB"/>
    <property type="match status" value="1"/>
</dbReference>
<dbReference type="STRING" id="470826.SAMN04488027_102273"/>
<dbReference type="GO" id="GO:0003747">
    <property type="term" value="F:translation release factor activity"/>
    <property type="evidence" value="ECO:0007669"/>
    <property type="project" value="InterPro"/>
</dbReference>
<dbReference type="Pfam" id="PF00472">
    <property type="entry name" value="RF-1"/>
    <property type="match status" value="1"/>
</dbReference>
<proteinExistence type="inferred from homology"/>